<dbReference type="AlphaFoldDB" id="A0A7X0JVM3"/>
<proteinExistence type="predicted"/>
<dbReference type="InParanoid" id="A0A7X0JVM3"/>
<gene>
    <name evidence="2" type="ORF">HNR48_003379</name>
</gene>
<comment type="caution">
    <text evidence="2">The sequence shown here is derived from an EMBL/GenBank/DDBJ whole genome shotgun (WGS) entry which is preliminary data.</text>
</comment>
<dbReference type="RefSeq" id="WP_166843865.1">
    <property type="nucleotide sequence ID" value="NZ_JAAONY010000003.1"/>
</dbReference>
<protein>
    <submittedName>
        <fullName evidence="2">Uncharacterized protein</fullName>
    </submittedName>
</protein>
<feature type="region of interest" description="Disordered" evidence="1">
    <location>
        <begin position="118"/>
        <end position="137"/>
    </location>
</feature>
<keyword evidence="3" id="KW-1185">Reference proteome</keyword>
<evidence type="ECO:0000313" key="3">
    <source>
        <dbReference type="Proteomes" id="UP000528457"/>
    </source>
</evidence>
<accession>A0A7X0JVM3</accession>
<evidence type="ECO:0000313" key="2">
    <source>
        <dbReference type="EMBL" id="MBB6523077.1"/>
    </source>
</evidence>
<sequence>MRHYLFTSLLTAYSILLSSFSLALSYSGSFERSGNGAAATLPVQAELERKENQLSGSILVDNYRYVLNSHLQGSSFQGYLTDQAGAQVAVQVHPLSDNTLNLHMYLQGAFAQPQTLLLRPDNNSAPSANQTPTQAQQQNHQALDYQLVGRWVYSESYTSGEYSFGSQDWVELRPNGDVYSASQSFGGGPDSNVISGAQSTPAGRWRIQQAASGDRLLSLQENGQWYLYGRYYIENGRMLITRPNGEKEFWRQHQ</sequence>
<organism evidence="2 3">
    <name type="scientific">Pseudoteredinibacter isoporae</name>
    <dbReference type="NCBI Taxonomy" id="570281"/>
    <lineage>
        <taxon>Bacteria</taxon>
        <taxon>Pseudomonadati</taxon>
        <taxon>Pseudomonadota</taxon>
        <taxon>Gammaproteobacteria</taxon>
        <taxon>Cellvibrionales</taxon>
        <taxon>Cellvibrionaceae</taxon>
        <taxon>Pseudoteredinibacter</taxon>
    </lineage>
</organism>
<dbReference type="EMBL" id="JACHHT010000003">
    <property type="protein sequence ID" value="MBB6523077.1"/>
    <property type="molecule type" value="Genomic_DNA"/>
</dbReference>
<name>A0A7X0JVM3_9GAMM</name>
<evidence type="ECO:0000256" key="1">
    <source>
        <dbReference type="SAM" id="MobiDB-lite"/>
    </source>
</evidence>
<feature type="compositionally biased region" description="Low complexity" evidence="1">
    <location>
        <begin position="125"/>
        <end position="137"/>
    </location>
</feature>
<dbReference type="Proteomes" id="UP000528457">
    <property type="component" value="Unassembled WGS sequence"/>
</dbReference>
<reference evidence="2 3" key="1">
    <citation type="submission" date="2020-08" db="EMBL/GenBank/DDBJ databases">
        <title>Genomic Encyclopedia of Type Strains, Phase IV (KMG-IV): sequencing the most valuable type-strain genomes for metagenomic binning, comparative biology and taxonomic classification.</title>
        <authorList>
            <person name="Goeker M."/>
        </authorList>
    </citation>
    <scope>NUCLEOTIDE SEQUENCE [LARGE SCALE GENOMIC DNA]</scope>
    <source>
        <strain evidence="2 3">DSM 22368</strain>
    </source>
</reference>